<dbReference type="Gene3D" id="1.10.150.520">
    <property type="match status" value="1"/>
</dbReference>
<dbReference type="AlphaFoldDB" id="A0A919VGL5"/>
<keyword evidence="4" id="KW-0460">Magnesium</keyword>
<dbReference type="NCBIfam" id="TIGR01549">
    <property type="entry name" value="HAD-SF-IA-v1"/>
    <property type="match status" value="1"/>
</dbReference>
<evidence type="ECO:0000313" key="5">
    <source>
        <dbReference type="EMBL" id="GIM28756.1"/>
    </source>
</evidence>
<keyword evidence="2" id="KW-0479">Metal-binding</keyword>
<keyword evidence="3" id="KW-0378">Hydrolase</keyword>
<dbReference type="InterPro" id="IPR023214">
    <property type="entry name" value="HAD_sf"/>
</dbReference>
<dbReference type="InterPro" id="IPR036412">
    <property type="entry name" value="HAD-like_sf"/>
</dbReference>
<evidence type="ECO:0000256" key="3">
    <source>
        <dbReference type="ARBA" id="ARBA00022801"/>
    </source>
</evidence>
<evidence type="ECO:0000256" key="2">
    <source>
        <dbReference type="ARBA" id="ARBA00022723"/>
    </source>
</evidence>
<dbReference type="InterPro" id="IPR051400">
    <property type="entry name" value="HAD-like_hydrolase"/>
</dbReference>
<evidence type="ECO:0000313" key="6">
    <source>
        <dbReference type="Proteomes" id="UP000679179"/>
    </source>
</evidence>
<name>A0A919VGL5_9CLOT</name>
<evidence type="ECO:0000256" key="4">
    <source>
        <dbReference type="ARBA" id="ARBA00022842"/>
    </source>
</evidence>
<dbReference type="Pfam" id="PF13419">
    <property type="entry name" value="HAD_2"/>
    <property type="match status" value="1"/>
</dbReference>
<dbReference type="Proteomes" id="UP000679179">
    <property type="component" value="Unassembled WGS sequence"/>
</dbReference>
<dbReference type="PANTHER" id="PTHR46470">
    <property type="entry name" value="N-ACYLNEURAMINATE-9-PHOSPHATASE"/>
    <property type="match status" value="1"/>
</dbReference>
<dbReference type="GO" id="GO:0044281">
    <property type="term" value="P:small molecule metabolic process"/>
    <property type="evidence" value="ECO:0007669"/>
    <property type="project" value="UniProtKB-ARBA"/>
</dbReference>
<protein>
    <submittedName>
        <fullName evidence="5">Haloacid dehalogenase</fullName>
    </submittedName>
</protein>
<dbReference type="EMBL" id="BOPZ01000009">
    <property type="protein sequence ID" value="GIM28756.1"/>
    <property type="molecule type" value="Genomic_DNA"/>
</dbReference>
<sequence>MIKAVVFDLDDTLISEKQYVLSGFRTVARKISTDFFITQQEVLEKMNQIFTTSSKMLFNKTLDELKIKYDIKYIDELITTYRKHNPIIDLYDDVIPIIKYLKQTGLKLGIITDGYKETQTRKIDAIKIKDYFNYIIITDELGKDFWKPSEKPYKLMSEKLGVNFNEIIYVGDNVEKDFITANRLGVLTVLIKREDGIYIDTVKDELYYAKYNINTLIDLKRIINKDKQIQS</sequence>
<dbReference type="RefSeq" id="WP_212903477.1">
    <property type="nucleotide sequence ID" value="NZ_BOPZ01000009.1"/>
</dbReference>
<dbReference type="InterPro" id="IPR006439">
    <property type="entry name" value="HAD-SF_hydro_IA"/>
</dbReference>
<dbReference type="PANTHER" id="PTHR46470:SF2">
    <property type="entry name" value="GLYCERALDEHYDE 3-PHOSPHATE PHOSPHATASE"/>
    <property type="match status" value="1"/>
</dbReference>
<dbReference type="SUPFAM" id="SSF56784">
    <property type="entry name" value="HAD-like"/>
    <property type="match status" value="1"/>
</dbReference>
<dbReference type="Gene3D" id="3.40.50.1000">
    <property type="entry name" value="HAD superfamily/HAD-like"/>
    <property type="match status" value="1"/>
</dbReference>
<dbReference type="GO" id="GO:0016791">
    <property type="term" value="F:phosphatase activity"/>
    <property type="evidence" value="ECO:0007669"/>
    <property type="project" value="TreeGrafter"/>
</dbReference>
<gene>
    <name evidence="5" type="ORF">CPJCM30710_14220</name>
</gene>
<comment type="caution">
    <text evidence="5">The sequence shown here is derived from an EMBL/GenBank/DDBJ whole genome shotgun (WGS) entry which is preliminary data.</text>
</comment>
<comment type="cofactor">
    <cofactor evidence="1">
        <name>Mg(2+)</name>
        <dbReference type="ChEBI" id="CHEBI:18420"/>
    </cofactor>
</comment>
<proteinExistence type="predicted"/>
<accession>A0A919VGL5</accession>
<dbReference type="SFLD" id="SFLDS00003">
    <property type="entry name" value="Haloacid_Dehalogenase"/>
    <property type="match status" value="1"/>
</dbReference>
<organism evidence="5 6">
    <name type="scientific">Clostridium polyendosporum</name>
    <dbReference type="NCBI Taxonomy" id="69208"/>
    <lineage>
        <taxon>Bacteria</taxon>
        <taxon>Bacillati</taxon>
        <taxon>Bacillota</taxon>
        <taxon>Clostridia</taxon>
        <taxon>Eubacteriales</taxon>
        <taxon>Clostridiaceae</taxon>
        <taxon>Clostridium</taxon>
    </lineage>
</organism>
<reference evidence="5" key="1">
    <citation type="submission" date="2021-03" db="EMBL/GenBank/DDBJ databases">
        <title>Taxonomic study of Clostridium polyendosporum from meadow-gley soil under rice.</title>
        <authorList>
            <person name="Kobayashi H."/>
            <person name="Tanizawa Y."/>
            <person name="Yagura M."/>
        </authorList>
    </citation>
    <scope>NUCLEOTIDE SEQUENCE</scope>
    <source>
        <strain evidence="5">JCM 30710</strain>
    </source>
</reference>
<dbReference type="PRINTS" id="PR00413">
    <property type="entry name" value="HADHALOGNASE"/>
</dbReference>
<evidence type="ECO:0000256" key="1">
    <source>
        <dbReference type="ARBA" id="ARBA00001946"/>
    </source>
</evidence>
<dbReference type="InterPro" id="IPR041492">
    <property type="entry name" value="HAD_2"/>
</dbReference>
<dbReference type="SFLD" id="SFLDG01129">
    <property type="entry name" value="C1.5:_HAD__Beta-PGM__Phosphata"/>
    <property type="match status" value="1"/>
</dbReference>
<keyword evidence="6" id="KW-1185">Reference proteome</keyword>
<dbReference type="GO" id="GO:0046872">
    <property type="term" value="F:metal ion binding"/>
    <property type="evidence" value="ECO:0007669"/>
    <property type="project" value="UniProtKB-KW"/>
</dbReference>